<gene>
    <name evidence="5" type="ORF">LCOR_11108.1</name>
</gene>
<dbReference type="Proteomes" id="UP000027586">
    <property type="component" value="Unassembled WGS sequence"/>
</dbReference>
<evidence type="ECO:0000313" key="5">
    <source>
        <dbReference type="EMBL" id="CDH60322.1"/>
    </source>
</evidence>
<dbReference type="Gene3D" id="3.20.20.70">
    <property type="entry name" value="Aldolase class I"/>
    <property type="match status" value="1"/>
</dbReference>
<accession>A0A068SER2</accession>
<protein>
    <submittedName>
        <fullName evidence="5">Nadh-dependent flavin oxidoreductase</fullName>
    </submittedName>
</protein>
<dbReference type="OrthoDB" id="276546at2759"/>
<comment type="similarity">
    <text evidence="2">Belongs to the NADH:flavin oxidoreductase/NADH oxidase family.</text>
</comment>
<dbReference type="STRING" id="1263082.A0A068SER2"/>
<comment type="caution">
    <text evidence="5">The sequence shown here is derived from an EMBL/GenBank/DDBJ whole genome shotgun (WGS) entry which is preliminary data.</text>
</comment>
<organism evidence="5 6">
    <name type="scientific">Lichtheimia corymbifera JMRC:FSU:9682</name>
    <dbReference type="NCBI Taxonomy" id="1263082"/>
    <lineage>
        <taxon>Eukaryota</taxon>
        <taxon>Fungi</taxon>
        <taxon>Fungi incertae sedis</taxon>
        <taxon>Mucoromycota</taxon>
        <taxon>Mucoromycotina</taxon>
        <taxon>Mucoromycetes</taxon>
        <taxon>Mucorales</taxon>
        <taxon>Lichtheimiaceae</taxon>
        <taxon>Lichtheimia</taxon>
    </lineage>
</organism>
<dbReference type="CDD" id="cd02933">
    <property type="entry name" value="OYE_like_FMN"/>
    <property type="match status" value="1"/>
</dbReference>
<feature type="domain" description="NADH:flavin oxidoreductase/NADH oxidase N-terminal" evidence="4">
    <location>
        <begin position="6"/>
        <end position="340"/>
    </location>
</feature>
<dbReference type="VEuPathDB" id="FungiDB:LCOR_11108.1"/>
<comment type="cofactor">
    <cofactor evidence="1">
        <name>FMN</name>
        <dbReference type="ChEBI" id="CHEBI:58210"/>
    </cofactor>
</comment>
<evidence type="ECO:0000313" key="6">
    <source>
        <dbReference type="Proteomes" id="UP000027586"/>
    </source>
</evidence>
<dbReference type="Pfam" id="PF00724">
    <property type="entry name" value="Oxidored_FMN"/>
    <property type="match status" value="1"/>
</dbReference>
<dbReference type="EMBL" id="CBTN010000089">
    <property type="protein sequence ID" value="CDH60322.1"/>
    <property type="molecule type" value="Genomic_DNA"/>
</dbReference>
<dbReference type="InterPro" id="IPR013785">
    <property type="entry name" value="Aldolase_TIM"/>
</dbReference>
<evidence type="ECO:0000256" key="3">
    <source>
        <dbReference type="ARBA" id="ARBA00023002"/>
    </source>
</evidence>
<dbReference type="GO" id="GO:0005829">
    <property type="term" value="C:cytosol"/>
    <property type="evidence" value="ECO:0007669"/>
    <property type="project" value="UniProtKB-ARBA"/>
</dbReference>
<dbReference type="SUPFAM" id="SSF51395">
    <property type="entry name" value="FMN-linked oxidoreductases"/>
    <property type="match status" value="1"/>
</dbReference>
<dbReference type="InterPro" id="IPR045247">
    <property type="entry name" value="Oye-like"/>
</dbReference>
<reference evidence="5" key="1">
    <citation type="submission" date="2013-08" db="EMBL/GenBank/DDBJ databases">
        <title>Gene expansion shapes genome architecture in the human pathogen Lichtheimia corymbifera: an evolutionary genomics analysis in the ancient terrestrial Mucorales (Mucoromycotina).</title>
        <authorList>
            <person name="Schwartze V.U."/>
            <person name="Winter S."/>
            <person name="Shelest E."/>
            <person name="Marcet-Houben M."/>
            <person name="Horn F."/>
            <person name="Wehner S."/>
            <person name="Hoffmann K."/>
            <person name="Riege K."/>
            <person name="Sammeth M."/>
            <person name="Nowrousian M."/>
            <person name="Valiante V."/>
            <person name="Linde J."/>
            <person name="Jacobsen I.D."/>
            <person name="Marz M."/>
            <person name="Brakhage A.A."/>
            <person name="Gabaldon T."/>
            <person name="Bocker S."/>
            <person name="Voigt K."/>
        </authorList>
    </citation>
    <scope>NUCLEOTIDE SEQUENCE [LARGE SCALE GENOMIC DNA]</scope>
    <source>
        <strain evidence="5">FSU 9682</strain>
    </source>
</reference>
<dbReference type="PANTHER" id="PTHR22893">
    <property type="entry name" value="NADH OXIDOREDUCTASE-RELATED"/>
    <property type="match status" value="1"/>
</dbReference>
<keyword evidence="6" id="KW-1185">Reference proteome</keyword>
<dbReference type="FunFam" id="3.20.20.70:FF:000059">
    <property type="entry name" value="N-ethylmaleimide reductase, FMN-linked"/>
    <property type="match status" value="1"/>
</dbReference>
<sequence>MTITSKIFQPLKVGTVQLSHRVVLSPLTRLRNDDNHVPTEMMAQMYRDRATPGGLLISEAIHLSKQGTYPRAPEIDTQAQIDGWKRVVKGVHDKGGIFFSQIWHSGRATNACFHPDGAKPIAPSPISINGLNSAGLQGEVPEEMTIDQIKTVQQQFVQSAKNSMAAGFDGVEIHGANGYLIDSFINTSSNKRTDDYGGSIENRSRFVLELVDQVVDAIGEERVAVRFSPWSEYQDMEDETPYETWGYIVNQLQKNHPNLAYLHFIEHRERPDPNDPTVTLFNSLDPIRKLWKGPFMSAGYTNKEKEAIALSDRTGDMVSFGRAFIANPDLVDRLKNEWPLNKYDRDTFYSGDDRGYNDYPFYDPKNQFSYIFIKELVYSIK</sequence>
<evidence type="ECO:0000256" key="1">
    <source>
        <dbReference type="ARBA" id="ARBA00001917"/>
    </source>
</evidence>
<dbReference type="InterPro" id="IPR001155">
    <property type="entry name" value="OxRdtase_FMN_N"/>
</dbReference>
<dbReference type="AlphaFoldDB" id="A0A068SER2"/>
<dbReference type="PANTHER" id="PTHR22893:SF91">
    <property type="entry name" value="NADPH DEHYDROGENASE 2-RELATED"/>
    <property type="match status" value="1"/>
</dbReference>
<dbReference type="GO" id="GO:0010181">
    <property type="term" value="F:FMN binding"/>
    <property type="evidence" value="ECO:0007669"/>
    <property type="project" value="InterPro"/>
</dbReference>
<dbReference type="GO" id="GO:0016628">
    <property type="term" value="F:oxidoreductase activity, acting on the CH-CH group of donors, NAD or NADP as acceptor"/>
    <property type="evidence" value="ECO:0007669"/>
    <property type="project" value="UniProtKB-ARBA"/>
</dbReference>
<keyword evidence="3" id="KW-0560">Oxidoreductase</keyword>
<proteinExistence type="inferred from homology"/>
<name>A0A068SER2_9FUNG</name>
<evidence type="ECO:0000259" key="4">
    <source>
        <dbReference type="Pfam" id="PF00724"/>
    </source>
</evidence>
<evidence type="ECO:0000256" key="2">
    <source>
        <dbReference type="ARBA" id="ARBA00005979"/>
    </source>
</evidence>